<sequence length="146" mass="15777">MEWNGTASSPPGRGGVPRDAQPPAPGRAGGLLQPGRPPDAGVRVHAQAKPREPPFQESPCVPAMVDAAQDRRRRRQGPGVPARGRDARHLPRLQGLQYSSRLGKSKPHQVQSISASNYTPTVLIARTLSTVPSRSLCFLRILVQEQ</sequence>
<organism evidence="2">
    <name type="scientific">Zea mays</name>
    <name type="common">Maize</name>
    <dbReference type="NCBI Taxonomy" id="4577"/>
    <lineage>
        <taxon>Eukaryota</taxon>
        <taxon>Viridiplantae</taxon>
        <taxon>Streptophyta</taxon>
        <taxon>Embryophyta</taxon>
        <taxon>Tracheophyta</taxon>
        <taxon>Spermatophyta</taxon>
        <taxon>Magnoliopsida</taxon>
        <taxon>Liliopsida</taxon>
        <taxon>Poales</taxon>
        <taxon>Poaceae</taxon>
        <taxon>PACMAD clade</taxon>
        <taxon>Panicoideae</taxon>
        <taxon>Andropogonodae</taxon>
        <taxon>Andropogoneae</taxon>
        <taxon>Tripsacinae</taxon>
        <taxon>Zea</taxon>
    </lineage>
</organism>
<feature type="region of interest" description="Disordered" evidence="1">
    <location>
        <begin position="1"/>
        <end position="92"/>
    </location>
</feature>
<protein>
    <submittedName>
        <fullName evidence="2">Uncharacterized protein</fullName>
    </submittedName>
</protein>
<evidence type="ECO:0000313" key="2">
    <source>
        <dbReference type="EMBL" id="ACR36951.1"/>
    </source>
</evidence>
<accession>C4J701</accession>
<dbReference type="RefSeq" id="NP_001183491.1">
    <property type="nucleotide sequence ID" value="NM_001196562.1"/>
</dbReference>
<dbReference type="EMBL" id="BT086598">
    <property type="protein sequence ID" value="ACR36951.1"/>
    <property type="molecule type" value="mRNA"/>
</dbReference>
<dbReference type="AlphaFoldDB" id="C4J701"/>
<name>C4J701_MAIZE</name>
<proteinExistence type="evidence at transcript level"/>
<evidence type="ECO:0000256" key="1">
    <source>
        <dbReference type="SAM" id="MobiDB-lite"/>
    </source>
</evidence>
<reference evidence="2" key="1">
    <citation type="journal article" date="2009" name="PLoS Genet.">
        <title>Sequencing, mapping, and analysis of 27,455 maize full-length cDNAs.</title>
        <authorList>
            <person name="Soderlund C."/>
            <person name="Descour A."/>
            <person name="Kudrna D."/>
            <person name="Bomhoff M."/>
            <person name="Boyd L."/>
            <person name="Currie J."/>
            <person name="Angelova A."/>
            <person name="Collura K."/>
            <person name="Wissotski M."/>
            <person name="Ashley E."/>
            <person name="Morrow D."/>
            <person name="Fernandes J."/>
            <person name="Walbot V."/>
            <person name="Yu Y."/>
        </authorList>
    </citation>
    <scope>NUCLEOTIDE SEQUENCE</scope>
    <source>
        <strain evidence="2">B73</strain>
    </source>
</reference>
<dbReference type="KEGG" id="zma:100501924"/>
<dbReference type="GeneID" id="100501924"/>